<keyword evidence="2" id="KW-0282">Flagellum</keyword>
<keyword evidence="2" id="KW-0969">Cilium</keyword>
<comment type="caution">
    <text evidence="2">The sequence shown here is derived from an EMBL/GenBank/DDBJ whole genome shotgun (WGS) entry which is preliminary data.</text>
</comment>
<keyword evidence="3" id="KW-1185">Reference proteome</keyword>
<dbReference type="Gene3D" id="2.60.40.10">
    <property type="entry name" value="Immunoglobulins"/>
    <property type="match status" value="1"/>
</dbReference>
<evidence type="ECO:0000313" key="3">
    <source>
        <dbReference type="Proteomes" id="UP000823736"/>
    </source>
</evidence>
<dbReference type="EMBL" id="JAGGLC010000006">
    <property type="protein sequence ID" value="MBP1988248.1"/>
    <property type="molecule type" value="Genomic_DNA"/>
</dbReference>
<dbReference type="Proteomes" id="UP000823736">
    <property type="component" value="Unassembled WGS sequence"/>
</dbReference>
<protein>
    <submittedName>
        <fullName evidence="2">Archaellum component FlaG (FlaF/FlaG flagellin family)</fullName>
    </submittedName>
</protein>
<reference evidence="2" key="1">
    <citation type="submission" date="2021-03" db="EMBL/GenBank/DDBJ databases">
        <title>Genomic Encyclopedia of Type Strains, Phase IV (KMG-IV): sequencing the most valuable type-strain genomes for metagenomic binning, comparative biology and taxonomic classification.</title>
        <authorList>
            <person name="Goeker M."/>
        </authorList>
    </citation>
    <scope>NUCLEOTIDE SEQUENCE</scope>
    <source>
        <strain evidence="2">DSM 26232</strain>
    </source>
</reference>
<evidence type="ECO:0000313" key="2">
    <source>
        <dbReference type="EMBL" id="MBP1988248.1"/>
    </source>
</evidence>
<accession>A0A8T4H547</accession>
<dbReference type="InterPro" id="IPR013783">
    <property type="entry name" value="Ig-like_fold"/>
</dbReference>
<organism evidence="2 3">
    <name type="scientific">Halolamina salifodinae</name>
    <dbReference type="NCBI Taxonomy" id="1202767"/>
    <lineage>
        <taxon>Archaea</taxon>
        <taxon>Methanobacteriati</taxon>
        <taxon>Methanobacteriota</taxon>
        <taxon>Stenosarchaea group</taxon>
        <taxon>Halobacteria</taxon>
        <taxon>Halobacteriales</taxon>
        <taxon>Haloferacaceae</taxon>
    </lineage>
</organism>
<name>A0A8T4H547_9EURY</name>
<evidence type="ECO:0000256" key="1">
    <source>
        <dbReference type="SAM" id="MobiDB-lite"/>
    </source>
</evidence>
<dbReference type="OrthoDB" id="147270at2157"/>
<feature type="region of interest" description="Disordered" evidence="1">
    <location>
        <begin position="205"/>
        <end position="227"/>
    </location>
</feature>
<sequence length="420" mass="45271">MKRVILIAFVVALASVPAAAAVAPTDAGANVATPAAATATATGADAGDGQTNYTRLYVDARESYLDLKPGQSGTFTVTVENGEDEAVDVNPHLFTSPTDRNPLEASWVDISGPDTIEAGAEVEYEVSISIPEDAEIARYSGQIAFTNQTTKPVAGQPPRPIHAAHTSVNVWKEPTVKILSETYISTQVEAGDTVTKEIVIKNTGEESVPVSPERAKQRGTCHGPGCSEQVDQSWIDIDAPSQIAPGETATVTISISPGEDAERGRYDTSIDLGLKDPNRPDRGNYWQEINVNFVVWEQPSEPFTTGFTVTERTDDVTLTLTPRNYRSAENADAASFNVTFVSPDGERIEAERVQVSKRGHVDLGARQRTTEGAYADNNGQTEFVYVLDAPDTGEWGVEIMPQDTIGFQYELTRNESDSGE</sequence>
<dbReference type="AlphaFoldDB" id="A0A8T4H547"/>
<keyword evidence="2" id="KW-0966">Cell projection</keyword>
<proteinExistence type="predicted"/>
<dbReference type="RefSeq" id="WP_209492581.1">
    <property type="nucleotide sequence ID" value="NZ_JAGGLC010000006.1"/>
</dbReference>
<gene>
    <name evidence="2" type="ORF">J2753_002760</name>
</gene>